<evidence type="ECO:0000313" key="2">
    <source>
        <dbReference type="EMBL" id="PEN13097.1"/>
    </source>
</evidence>
<proteinExistence type="predicted"/>
<dbReference type="SUPFAM" id="SSF140931">
    <property type="entry name" value="Fic-like"/>
    <property type="match status" value="1"/>
</dbReference>
<dbReference type="EMBL" id="PDEQ01000005">
    <property type="protein sequence ID" value="PEN13097.1"/>
    <property type="molecule type" value="Genomic_DNA"/>
</dbReference>
<dbReference type="Gene3D" id="1.10.3290.10">
    <property type="entry name" value="Fido-like domain"/>
    <property type="match status" value="1"/>
</dbReference>
<organism evidence="2 3">
    <name type="scientific">Longibacter salinarum</name>
    <dbReference type="NCBI Taxonomy" id="1850348"/>
    <lineage>
        <taxon>Bacteria</taxon>
        <taxon>Pseudomonadati</taxon>
        <taxon>Rhodothermota</taxon>
        <taxon>Rhodothermia</taxon>
        <taxon>Rhodothermales</taxon>
        <taxon>Salisaetaceae</taxon>
        <taxon>Longibacter</taxon>
    </lineage>
</organism>
<dbReference type="Proteomes" id="UP000220102">
    <property type="component" value="Unassembled WGS sequence"/>
</dbReference>
<keyword evidence="3" id="KW-1185">Reference proteome</keyword>
<dbReference type="PANTHER" id="PTHR13504:SF38">
    <property type="entry name" value="FIDO DOMAIN-CONTAINING PROTEIN"/>
    <property type="match status" value="1"/>
</dbReference>
<dbReference type="InterPro" id="IPR040198">
    <property type="entry name" value="Fido_containing"/>
</dbReference>
<comment type="caution">
    <text evidence="2">The sequence shown here is derived from an EMBL/GenBank/DDBJ whole genome shotgun (WGS) entry which is preliminary data.</text>
</comment>
<dbReference type="AlphaFoldDB" id="A0A2A8CWX4"/>
<name>A0A2A8CWX4_9BACT</name>
<evidence type="ECO:0000259" key="1">
    <source>
        <dbReference type="PROSITE" id="PS51459"/>
    </source>
</evidence>
<dbReference type="InterPro" id="IPR003812">
    <property type="entry name" value="Fido"/>
</dbReference>
<dbReference type="InterPro" id="IPR036597">
    <property type="entry name" value="Fido-like_dom_sf"/>
</dbReference>
<reference evidence="2 3" key="1">
    <citation type="submission" date="2017-10" db="EMBL/GenBank/DDBJ databases">
        <title>Draft genome of Longibacter Salinarum.</title>
        <authorList>
            <person name="Goh K.M."/>
            <person name="Shamsir M.S."/>
            <person name="Lim S.W."/>
        </authorList>
    </citation>
    <scope>NUCLEOTIDE SEQUENCE [LARGE SCALE GENOMIC DNA]</scope>
    <source>
        <strain evidence="2 3">KCTC 52045</strain>
    </source>
</reference>
<protein>
    <recommendedName>
        <fullName evidence="1">Fido domain-containing protein</fullName>
    </recommendedName>
</protein>
<gene>
    <name evidence="2" type="ORF">CRI94_10615</name>
</gene>
<dbReference type="PROSITE" id="PS51459">
    <property type="entry name" value="FIDO"/>
    <property type="match status" value="1"/>
</dbReference>
<dbReference type="PANTHER" id="PTHR13504">
    <property type="entry name" value="FIDO DOMAIN-CONTAINING PROTEIN DDB_G0283145"/>
    <property type="match status" value="1"/>
</dbReference>
<evidence type="ECO:0000313" key="3">
    <source>
        <dbReference type="Proteomes" id="UP000220102"/>
    </source>
</evidence>
<accession>A0A2A8CWX4</accession>
<sequence length="311" mass="34590">MTDGDIQTSCRLIATYRFIQSTPIAMSDQRSGRARRVTMPCQWYEVFIPAPLPPDPPLSFSANDVQAMEEAKESLDHLAISLETTPEVHSPLRLEEAAASCRLDGLEVSTEELAATIGEDDVSDDMREAAGYVDALQYIEEQIRDGYPVTLRMLRDVHARLLPSERGRGKLPGSFRRQQTWVGGASPVEAEFVPPAPDDIMDVMGPLERFLNDQPVETTPLVKAALGSAQLHMTQPFLTANGRMSRLVVIMVLLASDLLSTAALPLSRTIEDHREEHDEALRAVRTEGAWEDWVRHLTRMISEAAERAMKS</sequence>
<feature type="domain" description="Fido" evidence="1">
    <location>
        <begin position="149"/>
        <end position="299"/>
    </location>
</feature>
<dbReference type="Pfam" id="PF02661">
    <property type="entry name" value="Fic"/>
    <property type="match status" value="1"/>
</dbReference>